<evidence type="ECO:0000313" key="11">
    <source>
        <dbReference type="Proteomes" id="UP000322981"/>
    </source>
</evidence>
<comment type="caution">
    <text evidence="10">The sequence shown here is derived from an EMBL/GenBank/DDBJ whole genome shotgun (WGS) entry which is preliminary data.</text>
</comment>
<name>A0A5M8FU07_9GAMM</name>
<dbReference type="PANTHER" id="PTHR42745:SF1">
    <property type="entry name" value="ARABINOSE 5-PHOSPHATE ISOMERASE KDSD"/>
    <property type="match status" value="1"/>
</dbReference>
<evidence type="ECO:0000256" key="5">
    <source>
        <dbReference type="PIRSR" id="PIRSR004692-2"/>
    </source>
</evidence>
<dbReference type="InterPro" id="IPR035474">
    <property type="entry name" value="SIS_Kpsf"/>
</dbReference>
<dbReference type="SUPFAM" id="SSF53697">
    <property type="entry name" value="SIS domain"/>
    <property type="match status" value="1"/>
</dbReference>
<feature type="domain" description="CBS" evidence="8">
    <location>
        <begin position="282"/>
        <end position="324"/>
    </location>
</feature>
<comment type="similarity">
    <text evidence="1 4">Belongs to the SIS family. GutQ/KpsF subfamily.</text>
</comment>
<dbReference type="FunFam" id="3.40.50.10490:FF:000011">
    <property type="entry name" value="Arabinose 5-phosphate isomerase"/>
    <property type="match status" value="1"/>
</dbReference>
<evidence type="ECO:0000259" key="8">
    <source>
        <dbReference type="PROSITE" id="PS51371"/>
    </source>
</evidence>
<dbReference type="GO" id="GO:1901135">
    <property type="term" value="P:carbohydrate derivative metabolic process"/>
    <property type="evidence" value="ECO:0007669"/>
    <property type="project" value="InterPro"/>
</dbReference>
<evidence type="ECO:0000256" key="4">
    <source>
        <dbReference type="PIRNR" id="PIRNR004692"/>
    </source>
</evidence>
<dbReference type="SUPFAM" id="SSF54631">
    <property type="entry name" value="CBS-domain pair"/>
    <property type="match status" value="1"/>
</dbReference>
<dbReference type="InterPro" id="IPR046348">
    <property type="entry name" value="SIS_dom_sf"/>
</dbReference>
<dbReference type="EMBL" id="VWXX01000002">
    <property type="protein sequence ID" value="KAA6187292.1"/>
    <property type="molecule type" value="Genomic_DNA"/>
</dbReference>
<dbReference type="PROSITE" id="PS51371">
    <property type="entry name" value="CBS"/>
    <property type="match status" value="2"/>
</dbReference>
<keyword evidence="5" id="KW-0479">Metal-binding</keyword>
<feature type="binding site" evidence="5">
    <location>
        <position position="87"/>
    </location>
    <ligand>
        <name>Zn(2+)</name>
        <dbReference type="ChEBI" id="CHEBI:29105"/>
    </ligand>
</feature>
<dbReference type="PANTHER" id="PTHR42745">
    <property type="match status" value="1"/>
</dbReference>
<evidence type="ECO:0000256" key="7">
    <source>
        <dbReference type="PROSITE-ProRule" id="PRU00703"/>
    </source>
</evidence>
<dbReference type="InterPro" id="IPR001347">
    <property type="entry name" value="SIS_dom"/>
</dbReference>
<dbReference type="InterPro" id="IPR046342">
    <property type="entry name" value="CBS_dom_sf"/>
</dbReference>
<dbReference type="RefSeq" id="WP_150089832.1">
    <property type="nucleotide sequence ID" value="NZ_VWXX01000002.1"/>
</dbReference>
<organism evidence="10 11">
    <name type="scientific">Thiohalocapsa marina</name>
    <dbReference type="NCBI Taxonomy" id="424902"/>
    <lineage>
        <taxon>Bacteria</taxon>
        <taxon>Pseudomonadati</taxon>
        <taxon>Pseudomonadota</taxon>
        <taxon>Gammaproteobacteria</taxon>
        <taxon>Chromatiales</taxon>
        <taxon>Chromatiaceae</taxon>
        <taxon>Thiohalocapsa</taxon>
    </lineage>
</organism>
<dbReference type="GO" id="GO:0005975">
    <property type="term" value="P:carbohydrate metabolic process"/>
    <property type="evidence" value="ECO:0007669"/>
    <property type="project" value="InterPro"/>
</dbReference>
<dbReference type="PROSITE" id="PS51464">
    <property type="entry name" value="SIS"/>
    <property type="match status" value="1"/>
</dbReference>
<sequence length="324" mass="33318">MQHPSGAAAAEEAATHFGAIAREVLTIEAQALLDLRAAVDGAVDAVVGTILGTAGRVIVSGMGKSGIIGKKIAATLASTGTPAYFLHPGEAFHGDLGMVTADDVFLAISNSGETEELVKLLPFLRDNGNRTIALTGNAGSTLARNSSLHLSVRVAREACPLQLAPTASTTASLAMGDALAVALMRARDFKPGDFARFHPGGSLGRRLLQTVRSEMRSADLPFVAPGATADQVLQAMTSGGLGVALVSPDGAAVLGIITDGDLRRALQRHKAAFFERTAAALMTPDPKCIGADSHMQTAIELMATHGVTLLLAVDGDQVVGVIQK</sequence>
<dbReference type="OrthoDB" id="9762536at2"/>
<feature type="site" description="Catalytically relevant" evidence="6">
    <location>
        <position position="116"/>
    </location>
</feature>
<dbReference type="Pfam" id="PF01380">
    <property type="entry name" value="SIS"/>
    <property type="match status" value="1"/>
</dbReference>
<dbReference type="AlphaFoldDB" id="A0A5M8FU07"/>
<feature type="site" description="Catalytically relevant" evidence="6">
    <location>
        <position position="157"/>
    </location>
</feature>
<evidence type="ECO:0000313" key="10">
    <source>
        <dbReference type="EMBL" id="KAA6187292.1"/>
    </source>
</evidence>
<keyword evidence="11" id="KW-1185">Reference proteome</keyword>
<dbReference type="EC" id="5.3.1.13" evidence="4"/>
<dbReference type="Gene3D" id="3.10.580.10">
    <property type="entry name" value="CBS-domain"/>
    <property type="match status" value="1"/>
</dbReference>
<gene>
    <name evidence="10" type="ORF">F2Q65_01835</name>
</gene>
<dbReference type="CDD" id="cd05014">
    <property type="entry name" value="SIS_Kpsf"/>
    <property type="match status" value="1"/>
</dbReference>
<dbReference type="PIRSF" id="PIRSF004692">
    <property type="entry name" value="KdsD_KpsF"/>
    <property type="match status" value="1"/>
</dbReference>
<dbReference type="Proteomes" id="UP000322981">
    <property type="component" value="Unassembled WGS sequence"/>
</dbReference>
<keyword evidence="3 7" id="KW-0129">CBS domain</keyword>
<keyword evidence="5" id="KW-0862">Zinc</keyword>
<reference evidence="10 11" key="1">
    <citation type="submission" date="2019-09" db="EMBL/GenBank/DDBJ databases">
        <title>Whole-genome sequence of the purple sulfur bacterium Thiohalocapsa marina DSM 19078.</title>
        <authorList>
            <person name="Kyndt J.A."/>
            <person name="Meyer T.E."/>
        </authorList>
    </citation>
    <scope>NUCLEOTIDE SEQUENCE [LARGE SCALE GENOMIC DNA]</scope>
    <source>
        <strain evidence="10 11">DSM 19078</strain>
    </source>
</reference>
<dbReference type="Pfam" id="PF00571">
    <property type="entry name" value="CBS"/>
    <property type="match status" value="2"/>
</dbReference>
<dbReference type="GO" id="GO:0019146">
    <property type="term" value="F:arabinose-5-phosphate isomerase activity"/>
    <property type="evidence" value="ECO:0007669"/>
    <property type="project" value="UniProtKB-EC"/>
</dbReference>
<protein>
    <recommendedName>
        <fullName evidence="4">Arabinose 5-phosphate isomerase</fullName>
        <shortName evidence="4">API</shortName>
        <ecNumber evidence="4">5.3.1.13</ecNumber>
    </recommendedName>
</protein>
<feature type="domain" description="SIS" evidence="9">
    <location>
        <begin position="46"/>
        <end position="189"/>
    </location>
</feature>
<evidence type="ECO:0000256" key="3">
    <source>
        <dbReference type="ARBA" id="ARBA00023122"/>
    </source>
</evidence>
<accession>A0A5M8FU07</accession>
<dbReference type="GO" id="GO:0046872">
    <property type="term" value="F:metal ion binding"/>
    <property type="evidence" value="ECO:0007669"/>
    <property type="project" value="UniProtKB-KW"/>
</dbReference>
<evidence type="ECO:0000256" key="6">
    <source>
        <dbReference type="PIRSR" id="PIRSR004692-3"/>
    </source>
</evidence>
<feature type="site" description="Catalytically relevant" evidence="6">
    <location>
        <position position="198"/>
    </location>
</feature>
<dbReference type="InterPro" id="IPR050986">
    <property type="entry name" value="GutQ/KpsF_isomerases"/>
</dbReference>
<dbReference type="NCBIfam" id="TIGR00393">
    <property type="entry name" value="kpsF"/>
    <property type="match status" value="1"/>
</dbReference>
<dbReference type="InterPro" id="IPR004800">
    <property type="entry name" value="KdsD/KpsF-type"/>
</dbReference>
<feature type="domain" description="CBS" evidence="8">
    <location>
        <begin position="215"/>
        <end position="272"/>
    </location>
</feature>
<feature type="site" description="Catalytically relevant" evidence="6">
    <location>
        <position position="64"/>
    </location>
</feature>
<dbReference type="GO" id="GO:0097367">
    <property type="term" value="F:carbohydrate derivative binding"/>
    <property type="evidence" value="ECO:0007669"/>
    <property type="project" value="InterPro"/>
</dbReference>
<keyword evidence="4 10" id="KW-0413">Isomerase</keyword>
<evidence type="ECO:0000259" key="9">
    <source>
        <dbReference type="PROSITE" id="PS51464"/>
    </source>
</evidence>
<dbReference type="Gene3D" id="3.40.50.10490">
    <property type="entry name" value="Glucose-6-phosphate isomerase like protein, domain 1"/>
    <property type="match status" value="1"/>
</dbReference>
<dbReference type="InterPro" id="IPR000644">
    <property type="entry name" value="CBS_dom"/>
</dbReference>
<keyword evidence="2" id="KW-0677">Repeat</keyword>
<comment type="catalytic activity">
    <reaction evidence="4">
        <text>D-arabinose 5-phosphate = D-ribulose 5-phosphate</text>
        <dbReference type="Rhea" id="RHEA:23104"/>
        <dbReference type="ChEBI" id="CHEBI:57693"/>
        <dbReference type="ChEBI" id="CHEBI:58121"/>
        <dbReference type="EC" id="5.3.1.13"/>
    </reaction>
</comment>
<proteinExistence type="inferred from homology"/>
<evidence type="ECO:0000256" key="2">
    <source>
        <dbReference type="ARBA" id="ARBA00022737"/>
    </source>
</evidence>
<evidence type="ECO:0000256" key="1">
    <source>
        <dbReference type="ARBA" id="ARBA00008165"/>
    </source>
</evidence>